<organism evidence="2 3">
    <name type="scientific">Frondihabitans cladoniiphilus</name>
    <dbReference type="NCBI Taxonomy" id="715785"/>
    <lineage>
        <taxon>Bacteria</taxon>
        <taxon>Bacillati</taxon>
        <taxon>Actinomycetota</taxon>
        <taxon>Actinomycetes</taxon>
        <taxon>Micrococcales</taxon>
        <taxon>Microbacteriaceae</taxon>
        <taxon>Frondihabitans</taxon>
    </lineage>
</organism>
<dbReference type="Gene3D" id="3.40.50.1820">
    <property type="entry name" value="alpha/beta hydrolase"/>
    <property type="match status" value="1"/>
</dbReference>
<dbReference type="Proteomes" id="UP001501295">
    <property type="component" value="Unassembled WGS sequence"/>
</dbReference>
<protein>
    <recommendedName>
        <fullName evidence="1">AB hydrolase-1 domain-containing protein</fullName>
    </recommendedName>
</protein>
<evidence type="ECO:0000259" key="1">
    <source>
        <dbReference type="Pfam" id="PF00561"/>
    </source>
</evidence>
<feature type="domain" description="AB hydrolase-1" evidence="1">
    <location>
        <begin position="45"/>
        <end position="149"/>
    </location>
</feature>
<gene>
    <name evidence="2" type="ORF">GCM10025780_11050</name>
</gene>
<dbReference type="RefSeq" id="WP_345374165.1">
    <property type="nucleotide sequence ID" value="NZ_BAABLM010000002.1"/>
</dbReference>
<comment type="caution">
    <text evidence="2">The sequence shown here is derived from an EMBL/GenBank/DDBJ whole genome shotgun (WGS) entry which is preliminary data.</text>
</comment>
<sequence>MSRRGGVRHHLRVLAFDYGFVWRVHLRSFVGQSVPRRYREGDRAPILLLPGVYESWRYLRWFADRLNEAGHPVVVVPGMAHNRRPIAATAEAAQRVLDAFDLHGVIVLGHSKGGIIGKTMMLDTDGAGRIDRLVAVNSPFSGSRWARFAPNPGFRVFSPRDPALLRLASELEVNARITSVAAGFDAHVPEGSFLPGAKNVSLPLDGHFRPLGHPAGRAAILAAVEA</sequence>
<keyword evidence="3" id="KW-1185">Reference proteome</keyword>
<reference evidence="3" key="1">
    <citation type="journal article" date="2019" name="Int. J. Syst. Evol. Microbiol.">
        <title>The Global Catalogue of Microorganisms (GCM) 10K type strain sequencing project: providing services to taxonomists for standard genome sequencing and annotation.</title>
        <authorList>
            <consortium name="The Broad Institute Genomics Platform"/>
            <consortium name="The Broad Institute Genome Sequencing Center for Infectious Disease"/>
            <person name="Wu L."/>
            <person name="Ma J."/>
        </authorList>
    </citation>
    <scope>NUCLEOTIDE SEQUENCE [LARGE SCALE GENOMIC DNA]</scope>
    <source>
        <strain evidence="3">JCM 18956</strain>
    </source>
</reference>
<evidence type="ECO:0000313" key="2">
    <source>
        <dbReference type="EMBL" id="GAA4669582.1"/>
    </source>
</evidence>
<name>A0ABP8VR29_9MICO</name>
<dbReference type="EMBL" id="BAABLM010000002">
    <property type="protein sequence ID" value="GAA4669582.1"/>
    <property type="molecule type" value="Genomic_DNA"/>
</dbReference>
<dbReference type="Pfam" id="PF00561">
    <property type="entry name" value="Abhydrolase_1"/>
    <property type="match status" value="1"/>
</dbReference>
<dbReference type="InterPro" id="IPR000073">
    <property type="entry name" value="AB_hydrolase_1"/>
</dbReference>
<dbReference type="SUPFAM" id="SSF53474">
    <property type="entry name" value="alpha/beta-Hydrolases"/>
    <property type="match status" value="1"/>
</dbReference>
<dbReference type="InterPro" id="IPR029058">
    <property type="entry name" value="AB_hydrolase_fold"/>
</dbReference>
<accession>A0ABP8VR29</accession>
<proteinExistence type="predicted"/>
<evidence type="ECO:0000313" key="3">
    <source>
        <dbReference type="Proteomes" id="UP001501295"/>
    </source>
</evidence>